<keyword evidence="2 3" id="KW-0040">ANK repeat</keyword>
<protein>
    <submittedName>
        <fullName evidence="4">Ankyrin repeat-containing domain protein</fullName>
    </submittedName>
</protein>
<feature type="repeat" description="ANK" evidence="3">
    <location>
        <begin position="172"/>
        <end position="204"/>
    </location>
</feature>
<evidence type="ECO:0000256" key="1">
    <source>
        <dbReference type="ARBA" id="ARBA00022737"/>
    </source>
</evidence>
<dbReference type="PROSITE" id="PS50088">
    <property type="entry name" value="ANK_REPEAT"/>
    <property type="match status" value="2"/>
</dbReference>
<dbReference type="Gene3D" id="1.25.40.20">
    <property type="entry name" value="Ankyrin repeat-containing domain"/>
    <property type="match status" value="2"/>
</dbReference>
<sequence>MKEGANPFLEGLQLPLHIPIRDNHAEAAATLIDQGVPLSQHMFLHATRLKSYVILKAFIHRGWDINACLDYWTPPALAFALDDETSVNWFLENGANPDAQCDSGCTPLSMAVKVAPMETIKLLLSRGGTIKHGWLLHYVAMRELADCLEVLDHLLGRGLLVNNVMYRALGTGTGSALHFAAGRGQLDIVKRLVEKGADPLVRDPTGQLAIHWAQNRDYESVVDFLRPLSIFG</sequence>
<dbReference type="PANTHER" id="PTHR24198:SF165">
    <property type="entry name" value="ANKYRIN REPEAT-CONTAINING PROTEIN-RELATED"/>
    <property type="match status" value="1"/>
</dbReference>
<evidence type="ECO:0000256" key="3">
    <source>
        <dbReference type="PROSITE-ProRule" id="PRU00023"/>
    </source>
</evidence>
<dbReference type="Proteomes" id="UP000325579">
    <property type="component" value="Unassembled WGS sequence"/>
</dbReference>
<dbReference type="PROSITE" id="PS50297">
    <property type="entry name" value="ANK_REP_REGION"/>
    <property type="match status" value="2"/>
</dbReference>
<gene>
    <name evidence="4" type="ORF">BDV37DRAFT_265643</name>
</gene>
<evidence type="ECO:0000313" key="4">
    <source>
        <dbReference type="EMBL" id="KAE8397437.1"/>
    </source>
</evidence>
<feature type="repeat" description="ANK" evidence="3">
    <location>
        <begin position="103"/>
        <end position="130"/>
    </location>
</feature>
<dbReference type="Pfam" id="PF13637">
    <property type="entry name" value="Ank_4"/>
    <property type="match status" value="1"/>
</dbReference>
<dbReference type="Pfam" id="PF12796">
    <property type="entry name" value="Ank_2"/>
    <property type="match status" value="1"/>
</dbReference>
<reference evidence="4 5" key="1">
    <citation type="submission" date="2019-04" db="EMBL/GenBank/DDBJ databases">
        <authorList>
            <consortium name="DOE Joint Genome Institute"/>
            <person name="Mondo S."/>
            <person name="Kjaerbolling I."/>
            <person name="Vesth T."/>
            <person name="Frisvad J.C."/>
            <person name="Nybo J.L."/>
            <person name="Theobald S."/>
            <person name="Kildgaard S."/>
            <person name="Isbrandt T."/>
            <person name="Kuo A."/>
            <person name="Sato A."/>
            <person name="Lyhne E.K."/>
            <person name="Kogle M.E."/>
            <person name="Wiebenga A."/>
            <person name="Kun R.S."/>
            <person name="Lubbers R.J."/>
            <person name="Makela M.R."/>
            <person name="Barry K."/>
            <person name="Chovatia M."/>
            <person name="Clum A."/>
            <person name="Daum C."/>
            <person name="Haridas S."/>
            <person name="He G."/>
            <person name="LaButti K."/>
            <person name="Lipzen A."/>
            <person name="Riley R."/>
            <person name="Salamov A."/>
            <person name="Simmons B.A."/>
            <person name="Magnuson J.K."/>
            <person name="Henrissat B."/>
            <person name="Mortensen U.H."/>
            <person name="Larsen T.O."/>
            <person name="Devries R.P."/>
            <person name="Grigoriev I.V."/>
            <person name="Machida M."/>
            <person name="Baker S.E."/>
            <person name="Andersen M.R."/>
            <person name="Cantor M.N."/>
            <person name="Hua S.X."/>
        </authorList>
    </citation>
    <scope>NUCLEOTIDE SEQUENCE [LARGE SCALE GENOMIC DNA]</scope>
    <source>
        <strain evidence="4 5">CBS 119388</strain>
    </source>
</reference>
<keyword evidence="1" id="KW-0677">Repeat</keyword>
<dbReference type="InterPro" id="IPR036770">
    <property type="entry name" value="Ankyrin_rpt-contain_sf"/>
</dbReference>
<dbReference type="SMART" id="SM00248">
    <property type="entry name" value="ANK"/>
    <property type="match status" value="4"/>
</dbReference>
<organism evidence="4 5">
    <name type="scientific">Aspergillus pseudonomiae</name>
    <dbReference type="NCBI Taxonomy" id="1506151"/>
    <lineage>
        <taxon>Eukaryota</taxon>
        <taxon>Fungi</taxon>
        <taxon>Dikarya</taxon>
        <taxon>Ascomycota</taxon>
        <taxon>Pezizomycotina</taxon>
        <taxon>Eurotiomycetes</taxon>
        <taxon>Eurotiomycetidae</taxon>
        <taxon>Eurotiales</taxon>
        <taxon>Aspergillaceae</taxon>
        <taxon>Aspergillus</taxon>
        <taxon>Aspergillus subgen. Circumdati</taxon>
    </lineage>
</organism>
<dbReference type="EMBL" id="ML736895">
    <property type="protein sequence ID" value="KAE8397437.1"/>
    <property type="molecule type" value="Genomic_DNA"/>
</dbReference>
<proteinExistence type="predicted"/>
<dbReference type="AlphaFoldDB" id="A0A5N7CUN6"/>
<keyword evidence="5" id="KW-1185">Reference proteome</keyword>
<dbReference type="OrthoDB" id="426293at2759"/>
<dbReference type="RefSeq" id="XP_031934756.1">
    <property type="nucleotide sequence ID" value="XM_032083816.1"/>
</dbReference>
<dbReference type="SUPFAM" id="SSF48403">
    <property type="entry name" value="Ankyrin repeat"/>
    <property type="match status" value="1"/>
</dbReference>
<dbReference type="InterPro" id="IPR002110">
    <property type="entry name" value="Ankyrin_rpt"/>
</dbReference>
<dbReference type="PANTHER" id="PTHR24198">
    <property type="entry name" value="ANKYRIN REPEAT AND PROTEIN KINASE DOMAIN-CONTAINING PROTEIN"/>
    <property type="match status" value="1"/>
</dbReference>
<evidence type="ECO:0000313" key="5">
    <source>
        <dbReference type="Proteomes" id="UP000325579"/>
    </source>
</evidence>
<accession>A0A5N7CUN6</accession>
<name>A0A5N7CUN6_9EURO</name>
<evidence type="ECO:0000256" key="2">
    <source>
        <dbReference type="ARBA" id="ARBA00023043"/>
    </source>
</evidence>
<dbReference type="GeneID" id="43668507"/>